<keyword evidence="3" id="KW-1133">Transmembrane helix</keyword>
<reference evidence="5 6" key="1">
    <citation type="submission" date="2018-11" db="EMBL/GenBank/DDBJ databases">
        <title>Multidrug-resistant genes are associated with an 42-kb island TGI1 carrying a complex class 1 integron in a Trueperella pyogenes.</title>
        <authorList>
            <person name="Dong W."/>
        </authorList>
    </citation>
    <scope>NUCLEOTIDE SEQUENCE [LARGE SCALE GENOMIC DNA]</scope>
    <source>
        <strain evidence="5 6">TP4</strain>
    </source>
</reference>
<sequence length="247" mass="26135">MFIIDVKRMFRDPGVIFVIGIPVLMYLIFGAAQSYGQQPIGNGNVAMAIMVGMAAYGATSATVSLASSAGVERLQGWGRQLALTPLTAGRFALNKSLVATAFAVITAAIIYAVAAPTGASGTWLAWTASFLIIVLGALPFALYGLALSYLFRSEVATSVATGLLILFGFAGNLFVPLSGTLLEISRFTPMWGYITLARWPVTEGAWTTSTGGLYSDKLWQAALSLGIWTLIFALLAAVALRRRGARP</sequence>
<dbReference type="RefSeq" id="WP_039663290.1">
    <property type="nucleotide sequence ID" value="NZ_CP012649.1"/>
</dbReference>
<dbReference type="PANTHER" id="PTHR43077">
    <property type="entry name" value="TRANSPORT PERMEASE YVFS-RELATED"/>
    <property type="match status" value="1"/>
</dbReference>
<dbReference type="AlphaFoldDB" id="A0A380MBT2"/>
<dbReference type="Proteomes" id="UP000275951">
    <property type="component" value="Chromosome"/>
</dbReference>
<dbReference type="InterPro" id="IPR051328">
    <property type="entry name" value="T7SS_ABC-Transporter"/>
</dbReference>
<evidence type="ECO:0000256" key="1">
    <source>
        <dbReference type="ARBA" id="ARBA00004141"/>
    </source>
</evidence>
<accession>A0A380MBT2</accession>
<dbReference type="GO" id="GO:0016020">
    <property type="term" value="C:membrane"/>
    <property type="evidence" value="ECO:0007669"/>
    <property type="project" value="UniProtKB-SubCell"/>
</dbReference>
<dbReference type="EMBL" id="CP033905">
    <property type="protein sequence ID" value="AZR07120.1"/>
    <property type="molecule type" value="Genomic_DNA"/>
</dbReference>
<evidence type="ECO:0000256" key="4">
    <source>
        <dbReference type="ARBA" id="ARBA00023136"/>
    </source>
</evidence>
<dbReference type="GeneID" id="97531015"/>
<keyword evidence="4" id="KW-0472">Membrane</keyword>
<dbReference type="PANTHER" id="PTHR43077:SF11">
    <property type="entry name" value="TRANSPORT PERMEASE YVFS-RELATED"/>
    <property type="match status" value="1"/>
</dbReference>
<evidence type="ECO:0000256" key="3">
    <source>
        <dbReference type="ARBA" id="ARBA00022989"/>
    </source>
</evidence>
<evidence type="ECO:0000313" key="6">
    <source>
        <dbReference type="Proteomes" id="UP000275951"/>
    </source>
</evidence>
<gene>
    <name evidence="5" type="ORF">EBQ10_07300</name>
</gene>
<evidence type="ECO:0000256" key="2">
    <source>
        <dbReference type="ARBA" id="ARBA00022692"/>
    </source>
</evidence>
<organism evidence="5 6">
    <name type="scientific">Trueperella pyogenes</name>
    <dbReference type="NCBI Taxonomy" id="1661"/>
    <lineage>
        <taxon>Bacteria</taxon>
        <taxon>Bacillati</taxon>
        <taxon>Actinomycetota</taxon>
        <taxon>Actinomycetes</taxon>
        <taxon>Actinomycetales</taxon>
        <taxon>Actinomycetaceae</taxon>
        <taxon>Trueperella</taxon>
    </lineage>
</organism>
<comment type="subcellular location">
    <subcellularLocation>
        <location evidence="1">Membrane</location>
        <topology evidence="1">Multi-pass membrane protein</topology>
    </subcellularLocation>
</comment>
<proteinExistence type="predicted"/>
<protein>
    <submittedName>
        <fullName evidence="5">ABC transporter permease</fullName>
    </submittedName>
</protein>
<keyword evidence="2" id="KW-0812">Transmembrane</keyword>
<name>A0A380MBT2_9ACTO</name>
<dbReference type="OrthoDB" id="63188at2"/>
<evidence type="ECO:0000313" key="5">
    <source>
        <dbReference type="EMBL" id="AZR07120.1"/>
    </source>
</evidence>